<reference evidence="4" key="1">
    <citation type="journal article" date="2019" name="Int. J. Syst. Evol. Microbiol.">
        <title>The Global Catalogue of Microorganisms (GCM) 10K type strain sequencing project: providing services to taxonomists for standard genome sequencing and annotation.</title>
        <authorList>
            <consortium name="The Broad Institute Genomics Platform"/>
            <consortium name="The Broad Institute Genome Sequencing Center for Infectious Disease"/>
            <person name="Wu L."/>
            <person name="Ma J."/>
        </authorList>
    </citation>
    <scope>NUCLEOTIDE SEQUENCE [LARGE SCALE GENOMIC DNA]</scope>
    <source>
        <strain evidence="4">KCTC 42986</strain>
    </source>
</reference>
<dbReference type="Proteomes" id="UP001595530">
    <property type="component" value="Unassembled WGS sequence"/>
</dbReference>
<proteinExistence type="predicted"/>
<dbReference type="SUPFAM" id="SSF51735">
    <property type="entry name" value="NAD(P)-binding Rossmann-fold domains"/>
    <property type="match status" value="1"/>
</dbReference>
<keyword evidence="4" id="KW-1185">Reference proteome</keyword>
<dbReference type="Pfam" id="PF13478">
    <property type="entry name" value="XdhC_C"/>
    <property type="match status" value="1"/>
</dbReference>
<sequence length="357" mass="38988">MNHWLNALATQAVPKVLVTVAKVVGSGPREPGAKMVVTQDQMFDTIGGGHLEMRAAEIAREMLSMPADSVAAERRLERFPLGPSLGQCCGGVVHLAFERIPPNALEYLNCLSQRWRSGQDTWRLVSLDTVTAPTLCDGAGTRLAGPVSHLFSHIDTGDACHLTLDNAGQRWLVDSCLAYRPHLMLFGAGHVGAAIVRALAELPCQVTWVDEREDMFPEVLPSNVRLEATDTPEALVASAAPGVSFLVLTHSHALDQLLTEHILRRSDFSWFGLIGSRTKRMQFEHRLRERGIPSERFSDMVCPIGLPGIRGKAPPVIAAAVAAQLLQVWEAVEQDSQKDLGHTLSQLSTQHALEECH</sequence>
<dbReference type="InterPro" id="IPR027051">
    <property type="entry name" value="XdhC_Rossmann_dom"/>
</dbReference>
<dbReference type="RefSeq" id="WP_390325905.1">
    <property type="nucleotide sequence ID" value="NZ_JBHRTP010000024.1"/>
</dbReference>
<feature type="domain" description="XdhC Rossmann" evidence="2">
    <location>
        <begin position="183"/>
        <end position="325"/>
    </location>
</feature>
<evidence type="ECO:0000313" key="3">
    <source>
        <dbReference type="EMBL" id="MFC3108127.1"/>
    </source>
</evidence>
<dbReference type="PANTHER" id="PTHR30388:SF6">
    <property type="entry name" value="XANTHINE DEHYDROGENASE SUBUNIT A-RELATED"/>
    <property type="match status" value="1"/>
</dbReference>
<dbReference type="InterPro" id="IPR036291">
    <property type="entry name" value="NAD(P)-bd_dom_sf"/>
</dbReference>
<evidence type="ECO:0000259" key="1">
    <source>
        <dbReference type="Pfam" id="PF02625"/>
    </source>
</evidence>
<dbReference type="InterPro" id="IPR014308">
    <property type="entry name" value="Xanthine_DH_XdhC"/>
</dbReference>
<dbReference type="InterPro" id="IPR003777">
    <property type="entry name" value="XdhC_CoxI"/>
</dbReference>
<dbReference type="InterPro" id="IPR052698">
    <property type="entry name" value="MoCofactor_Util/Proc"/>
</dbReference>
<protein>
    <submittedName>
        <fullName evidence="3">Xanthine dehydrogenase accessory protein XdhC</fullName>
    </submittedName>
</protein>
<evidence type="ECO:0000313" key="4">
    <source>
        <dbReference type="Proteomes" id="UP001595530"/>
    </source>
</evidence>
<comment type="caution">
    <text evidence="3">The sequence shown here is derived from an EMBL/GenBank/DDBJ whole genome shotgun (WGS) entry which is preliminary data.</text>
</comment>
<dbReference type="EMBL" id="JBHRTP010000024">
    <property type="protein sequence ID" value="MFC3108127.1"/>
    <property type="molecule type" value="Genomic_DNA"/>
</dbReference>
<dbReference type="Pfam" id="PF02625">
    <property type="entry name" value="XdhC_CoxI"/>
    <property type="match status" value="1"/>
</dbReference>
<gene>
    <name evidence="3" type="primary">xdhC</name>
    <name evidence="3" type="ORF">ACFOFO_09165</name>
</gene>
<evidence type="ECO:0000259" key="2">
    <source>
        <dbReference type="Pfam" id="PF13478"/>
    </source>
</evidence>
<dbReference type="Gene3D" id="3.40.50.720">
    <property type="entry name" value="NAD(P)-binding Rossmann-like Domain"/>
    <property type="match status" value="1"/>
</dbReference>
<name>A0ABV7EZB1_9BURK</name>
<feature type="domain" description="XdhC- CoxI" evidence="1">
    <location>
        <begin position="11"/>
        <end position="64"/>
    </location>
</feature>
<accession>A0ABV7EZB1</accession>
<dbReference type="PANTHER" id="PTHR30388">
    <property type="entry name" value="ALDEHYDE OXIDOREDUCTASE MOLYBDENUM COFACTOR ASSEMBLY PROTEIN"/>
    <property type="match status" value="1"/>
</dbReference>
<organism evidence="3 4">
    <name type="scientific">Undibacterium arcticum</name>
    <dbReference type="NCBI Taxonomy" id="1762892"/>
    <lineage>
        <taxon>Bacteria</taxon>
        <taxon>Pseudomonadati</taxon>
        <taxon>Pseudomonadota</taxon>
        <taxon>Betaproteobacteria</taxon>
        <taxon>Burkholderiales</taxon>
        <taxon>Oxalobacteraceae</taxon>
        <taxon>Undibacterium</taxon>
    </lineage>
</organism>
<dbReference type="NCBIfam" id="TIGR02964">
    <property type="entry name" value="xanthine_xdhC"/>
    <property type="match status" value="1"/>
</dbReference>